<sequence>MLTRKQIEKIALKNRVSLFTQERDYVQAVFLSLLYSRTIGLIAASLDHIFAEKVWALLVRGMARDLYDLWFLLERGVKPDIELIDSKLALYDKSYSSKEMNERIAQLEKGWSKDLLPLLGVVIPYEVAAKRVVDGLMSVS</sequence>
<organism evidence="1 2">
    <name type="scientific">Candidatus Methanoperedens nitratireducens</name>
    <dbReference type="NCBI Taxonomy" id="1392998"/>
    <lineage>
        <taxon>Archaea</taxon>
        <taxon>Methanobacteriati</taxon>
        <taxon>Methanobacteriota</taxon>
        <taxon>Stenosarchaea group</taxon>
        <taxon>Methanomicrobia</taxon>
        <taxon>Methanosarcinales</taxon>
        <taxon>ANME-2 cluster</taxon>
        <taxon>Candidatus Methanoperedentaceae</taxon>
        <taxon>Candidatus Methanoperedens</taxon>
    </lineage>
</organism>
<dbReference type="Pfam" id="PF08843">
    <property type="entry name" value="AbiEii"/>
    <property type="match status" value="1"/>
</dbReference>
<proteinExistence type="predicted"/>
<gene>
    <name evidence="1" type="ORF">MPEBLZ_02172</name>
</gene>
<dbReference type="AlphaFoldDB" id="A0A0P8C8W4"/>
<comment type="caution">
    <text evidence="1">The sequence shown here is derived from an EMBL/GenBank/DDBJ whole genome shotgun (WGS) entry which is preliminary data.</text>
</comment>
<protein>
    <submittedName>
        <fullName evidence="1">Uncharacterized protein</fullName>
    </submittedName>
</protein>
<name>A0A0P8C8W4_9EURY</name>
<dbReference type="EMBL" id="LKCM01000166">
    <property type="protein sequence ID" value="KPQ43268.1"/>
    <property type="molecule type" value="Genomic_DNA"/>
</dbReference>
<evidence type="ECO:0000313" key="2">
    <source>
        <dbReference type="Proteomes" id="UP000050360"/>
    </source>
</evidence>
<dbReference type="Proteomes" id="UP000050360">
    <property type="component" value="Unassembled WGS sequence"/>
</dbReference>
<reference evidence="1 2" key="1">
    <citation type="submission" date="2015-09" db="EMBL/GenBank/DDBJ databases">
        <title>A metagenomics-based metabolic model of nitrate-dependent anaerobic oxidation of methane by Methanoperedens-like archaea.</title>
        <authorList>
            <person name="Arshad A."/>
            <person name="Speth D.R."/>
            <person name="De Graaf R.M."/>
            <person name="Op Den Camp H.J."/>
            <person name="Jetten M.S."/>
            <person name="Welte C.U."/>
        </authorList>
    </citation>
    <scope>NUCLEOTIDE SEQUENCE [LARGE SCALE GENOMIC DNA]</scope>
</reference>
<accession>A0A0P8C8W4</accession>
<dbReference type="InterPro" id="IPR014942">
    <property type="entry name" value="AbiEii"/>
</dbReference>
<evidence type="ECO:0000313" key="1">
    <source>
        <dbReference type="EMBL" id="KPQ43268.1"/>
    </source>
</evidence>